<evidence type="ECO:0000313" key="2">
    <source>
        <dbReference type="EMBL" id="KAF7396077.1"/>
    </source>
</evidence>
<evidence type="ECO:0000313" key="3">
    <source>
        <dbReference type="Proteomes" id="UP000617340"/>
    </source>
</evidence>
<reference evidence="2" key="1">
    <citation type="journal article" date="2020" name="G3 (Bethesda)">
        <title>High-Quality Assemblies for Three Invasive Social Wasps from the &lt;i&gt;Vespula&lt;/i&gt; Genus.</title>
        <authorList>
            <person name="Harrop T.W.R."/>
            <person name="Guhlin J."/>
            <person name="McLaughlin G.M."/>
            <person name="Permina E."/>
            <person name="Stockwell P."/>
            <person name="Gilligan J."/>
            <person name="Le Lec M.F."/>
            <person name="Gruber M.A.M."/>
            <person name="Quinn O."/>
            <person name="Lovegrove M."/>
            <person name="Duncan E.J."/>
            <person name="Remnant E.J."/>
            <person name="Van Eeckhoven J."/>
            <person name="Graham B."/>
            <person name="Knapp R.A."/>
            <person name="Langford K.W."/>
            <person name="Kronenberg Z."/>
            <person name="Press M.O."/>
            <person name="Eacker S.M."/>
            <person name="Wilson-Rankin E.E."/>
            <person name="Purcell J."/>
            <person name="Lester P.J."/>
            <person name="Dearden P.K."/>
        </authorList>
    </citation>
    <scope>NUCLEOTIDE SEQUENCE</scope>
    <source>
        <strain evidence="2">Linc-1</strain>
    </source>
</reference>
<keyword evidence="3" id="KW-1185">Reference proteome</keyword>
<name>A0A834N4L8_VESGE</name>
<feature type="region of interest" description="Disordered" evidence="1">
    <location>
        <begin position="81"/>
        <end position="114"/>
    </location>
</feature>
<proteinExistence type="predicted"/>
<dbReference type="AlphaFoldDB" id="A0A834N4L8"/>
<comment type="caution">
    <text evidence="2">The sequence shown here is derived from an EMBL/GenBank/DDBJ whole genome shotgun (WGS) entry which is preliminary data.</text>
</comment>
<sequence>MYTARRLSTVNHPANREIRAKPSRSLADGTMNTSCILVVVVVVVEEEEKEEEEVPQLSEKKRLERHSCSFNEHLDKPFCRVRRRKTDGKSSTSTRNGSRCEQECPYPELSSFQR</sequence>
<dbReference type="Proteomes" id="UP000617340">
    <property type="component" value="Unassembled WGS sequence"/>
</dbReference>
<dbReference type="EMBL" id="JACSDZ010000009">
    <property type="protein sequence ID" value="KAF7396077.1"/>
    <property type="molecule type" value="Genomic_DNA"/>
</dbReference>
<organism evidence="2 3">
    <name type="scientific">Vespula germanica</name>
    <name type="common">German yellow jacket</name>
    <name type="synonym">Paravespula germanica</name>
    <dbReference type="NCBI Taxonomy" id="30212"/>
    <lineage>
        <taxon>Eukaryota</taxon>
        <taxon>Metazoa</taxon>
        <taxon>Ecdysozoa</taxon>
        <taxon>Arthropoda</taxon>
        <taxon>Hexapoda</taxon>
        <taxon>Insecta</taxon>
        <taxon>Pterygota</taxon>
        <taxon>Neoptera</taxon>
        <taxon>Endopterygota</taxon>
        <taxon>Hymenoptera</taxon>
        <taxon>Apocrita</taxon>
        <taxon>Aculeata</taxon>
        <taxon>Vespoidea</taxon>
        <taxon>Vespidae</taxon>
        <taxon>Vespinae</taxon>
        <taxon>Vespula</taxon>
    </lineage>
</organism>
<accession>A0A834N4L8</accession>
<gene>
    <name evidence="2" type="ORF">HZH68_010127</name>
</gene>
<evidence type="ECO:0000256" key="1">
    <source>
        <dbReference type="SAM" id="MobiDB-lite"/>
    </source>
</evidence>
<protein>
    <submittedName>
        <fullName evidence="2">Uncharacterized protein</fullName>
    </submittedName>
</protein>
<feature type="compositionally biased region" description="Polar residues" evidence="1">
    <location>
        <begin position="89"/>
        <end position="99"/>
    </location>
</feature>